<feature type="region of interest" description="Disordered" evidence="1">
    <location>
        <begin position="14"/>
        <end position="45"/>
    </location>
</feature>
<feature type="compositionally biased region" description="Basic residues" evidence="1">
    <location>
        <begin position="14"/>
        <end position="23"/>
    </location>
</feature>
<keyword evidence="3" id="KW-1185">Reference proteome</keyword>
<dbReference type="AlphaFoldDB" id="A0AAD8YCD5"/>
<protein>
    <submittedName>
        <fullName evidence="2">Uncharacterized protein</fullName>
    </submittedName>
</protein>
<evidence type="ECO:0000313" key="2">
    <source>
        <dbReference type="EMBL" id="KAK1742460.1"/>
    </source>
</evidence>
<evidence type="ECO:0000256" key="1">
    <source>
        <dbReference type="SAM" id="MobiDB-lite"/>
    </source>
</evidence>
<dbReference type="EMBL" id="JATAAI010000011">
    <property type="protein sequence ID" value="KAK1742460.1"/>
    <property type="molecule type" value="Genomic_DNA"/>
</dbReference>
<sequence length="187" mass="21117">MTLAINNLGGYIPKKRSKCPRRRASVDGPSPYVAQQPLGRMPRRSSCPSLKKNVAFSEHSNIRIVQHSRDDSAIEKWYSSDDHLKFKIDRTVEVRSFRKQAEAAMKQVGAASLCPVGIEQFLSSKSLESTKLNRRLIIKKVLLEQTRQRALGFRDPDQLASVAEQVSTESLKGAQKRGKFQEMSKFV</sequence>
<name>A0AAD8YCD5_9STRA</name>
<reference evidence="2" key="1">
    <citation type="submission" date="2023-06" db="EMBL/GenBank/DDBJ databases">
        <title>Survivors Of The Sea: Transcriptome response of Skeletonema marinoi to long-term dormancy.</title>
        <authorList>
            <person name="Pinder M.I.M."/>
            <person name="Kourtchenko O."/>
            <person name="Robertson E.K."/>
            <person name="Larsson T."/>
            <person name="Maumus F."/>
            <person name="Osuna-Cruz C.M."/>
            <person name="Vancaester E."/>
            <person name="Stenow R."/>
            <person name="Vandepoele K."/>
            <person name="Ploug H."/>
            <person name="Bruchert V."/>
            <person name="Godhe A."/>
            <person name="Topel M."/>
        </authorList>
    </citation>
    <scope>NUCLEOTIDE SEQUENCE</scope>
    <source>
        <strain evidence="2">R05AC</strain>
    </source>
</reference>
<comment type="caution">
    <text evidence="2">The sequence shown here is derived from an EMBL/GenBank/DDBJ whole genome shotgun (WGS) entry which is preliminary data.</text>
</comment>
<accession>A0AAD8YCD5</accession>
<organism evidence="2 3">
    <name type="scientific">Skeletonema marinoi</name>
    <dbReference type="NCBI Taxonomy" id="267567"/>
    <lineage>
        <taxon>Eukaryota</taxon>
        <taxon>Sar</taxon>
        <taxon>Stramenopiles</taxon>
        <taxon>Ochrophyta</taxon>
        <taxon>Bacillariophyta</taxon>
        <taxon>Coscinodiscophyceae</taxon>
        <taxon>Thalassiosirophycidae</taxon>
        <taxon>Thalassiosirales</taxon>
        <taxon>Skeletonemataceae</taxon>
        <taxon>Skeletonema</taxon>
        <taxon>Skeletonema marinoi-dohrnii complex</taxon>
    </lineage>
</organism>
<dbReference type="Proteomes" id="UP001224775">
    <property type="component" value="Unassembled WGS sequence"/>
</dbReference>
<gene>
    <name evidence="2" type="ORF">QTG54_007025</name>
</gene>
<evidence type="ECO:0000313" key="3">
    <source>
        <dbReference type="Proteomes" id="UP001224775"/>
    </source>
</evidence>
<proteinExistence type="predicted"/>